<dbReference type="OrthoDB" id="9791628at2"/>
<evidence type="ECO:0000259" key="4">
    <source>
        <dbReference type="PROSITE" id="PS51770"/>
    </source>
</evidence>
<organism evidence="5 6">
    <name type="scientific">Ruminiclostridium sufflavum DSM 19573</name>
    <dbReference type="NCBI Taxonomy" id="1121337"/>
    <lineage>
        <taxon>Bacteria</taxon>
        <taxon>Bacillati</taxon>
        <taxon>Bacillota</taxon>
        <taxon>Clostridia</taxon>
        <taxon>Eubacteriales</taxon>
        <taxon>Oscillospiraceae</taxon>
        <taxon>Ruminiclostridium</taxon>
    </lineage>
</organism>
<dbReference type="PANTHER" id="PTHR11049">
    <property type="entry name" value="ACYL COENZYME A THIOESTER HYDROLASE"/>
    <property type="match status" value="1"/>
</dbReference>
<evidence type="ECO:0000313" key="5">
    <source>
        <dbReference type="EMBL" id="PYG86863.1"/>
    </source>
</evidence>
<evidence type="ECO:0000256" key="3">
    <source>
        <dbReference type="PROSITE-ProRule" id="PRU01106"/>
    </source>
</evidence>
<proteinExistence type="inferred from homology"/>
<feature type="domain" description="HotDog ACOT-type" evidence="4">
    <location>
        <begin position="10"/>
        <end position="121"/>
    </location>
</feature>
<dbReference type="EMBL" id="QKMR01000016">
    <property type="protein sequence ID" value="PYG86863.1"/>
    <property type="molecule type" value="Genomic_DNA"/>
</dbReference>
<evidence type="ECO:0000313" key="6">
    <source>
        <dbReference type="Proteomes" id="UP000248132"/>
    </source>
</evidence>
<keyword evidence="2 3" id="KW-0378">Hydrolase</keyword>
<comment type="caution">
    <text evidence="5">The sequence shown here is derived from an EMBL/GenBank/DDBJ whole genome shotgun (WGS) entry which is preliminary data.</text>
</comment>
<accession>A0A318XKH1</accession>
<dbReference type="Pfam" id="PF03061">
    <property type="entry name" value="4HBT"/>
    <property type="match status" value="1"/>
</dbReference>
<gene>
    <name evidence="5" type="ORF">LY28_02684</name>
</gene>
<comment type="similarity">
    <text evidence="1">Belongs to the acyl coenzyme A hydrolase family.</text>
</comment>
<dbReference type="PROSITE" id="PS51770">
    <property type="entry name" value="HOTDOG_ACOT"/>
    <property type="match status" value="1"/>
</dbReference>
<dbReference type="RefSeq" id="WP_110462685.1">
    <property type="nucleotide sequence ID" value="NZ_QKMR01000016.1"/>
</dbReference>
<dbReference type="GO" id="GO:0005737">
    <property type="term" value="C:cytoplasm"/>
    <property type="evidence" value="ECO:0007669"/>
    <property type="project" value="TreeGrafter"/>
</dbReference>
<name>A0A318XKH1_9FIRM</name>
<keyword evidence="6" id="KW-1185">Reference proteome</keyword>
<dbReference type="Gene3D" id="3.10.129.10">
    <property type="entry name" value="Hotdog Thioesterase"/>
    <property type="match status" value="1"/>
</dbReference>
<evidence type="ECO:0000256" key="1">
    <source>
        <dbReference type="ARBA" id="ARBA00010458"/>
    </source>
</evidence>
<reference evidence="5 6" key="1">
    <citation type="submission" date="2018-06" db="EMBL/GenBank/DDBJ databases">
        <title>Genomic Encyclopedia of Type Strains, Phase I: the one thousand microbial genomes (KMG-I) project.</title>
        <authorList>
            <person name="Kyrpides N."/>
        </authorList>
    </citation>
    <scope>NUCLEOTIDE SEQUENCE [LARGE SCALE GENOMIC DNA]</scope>
    <source>
        <strain evidence="5 6">DSM 19573</strain>
    </source>
</reference>
<dbReference type="SUPFAM" id="SSF54637">
    <property type="entry name" value="Thioesterase/thiol ester dehydrase-isomerase"/>
    <property type="match status" value="1"/>
</dbReference>
<dbReference type="Proteomes" id="UP000248132">
    <property type="component" value="Unassembled WGS sequence"/>
</dbReference>
<dbReference type="InterPro" id="IPR033120">
    <property type="entry name" value="HOTDOG_ACOT"/>
</dbReference>
<dbReference type="InterPro" id="IPR006683">
    <property type="entry name" value="Thioestr_dom"/>
</dbReference>
<sequence length="159" mass="18194">MDKLVYKKVSDSKTEQIQILMPEHINGFNRLFGGKLMEWIDVVAAVVARRHSNHNVTTASVDNLQFKSAAYINSTIFLSGQVTYVGKTSMEVRVTTYVENLNGIRQMINRAYLVLVALDDNDNPVHVPGLVLETDEERLEWEAGEKRRELRKQRRLGAY</sequence>
<evidence type="ECO:0000256" key="2">
    <source>
        <dbReference type="ARBA" id="ARBA00022801"/>
    </source>
</evidence>
<dbReference type="InterPro" id="IPR040170">
    <property type="entry name" value="Cytosol_ACT"/>
</dbReference>
<protein>
    <submittedName>
        <fullName evidence="5">Acyl-CoA hydrolase</fullName>
    </submittedName>
</protein>
<dbReference type="InterPro" id="IPR029069">
    <property type="entry name" value="HotDog_dom_sf"/>
</dbReference>
<dbReference type="CDD" id="cd03442">
    <property type="entry name" value="BFIT_BACH"/>
    <property type="match status" value="1"/>
</dbReference>
<dbReference type="GO" id="GO:0052816">
    <property type="term" value="F:long-chain fatty acyl-CoA hydrolase activity"/>
    <property type="evidence" value="ECO:0007669"/>
    <property type="project" value="TreeGrafter"/>
</dbReference>
<dbReference type="AlphaFoldDB" id="A0A318XKH1"/>
<dbReference type="GO" id="GO:0006637">
    <property type="term" value="P:acyl-CoA metabolic process"/>
    <property type="evidence" value="ECO:0007669"/>
    <property type="project" value="TreeGrafter"/>
</dbReference>